<dbReference type="PANTHER" id="PTHR11467">
    <property type="entry name" value="HISTONE H1"/>
    <property type="match status" value="1"/>
</dbReference>
<dbReference type="GO" id="GO:0000786">
    <property type="term" value="C:nucleosome"/>
    <property type="evidence" value="ECO:0007669"/>
    <property type="project" value="InterPro"/>
</dbReference>
<dbReference type="Pfam" id="PF00538">
    <property type="entry name" value="Linker_histone"/>
    <property type="match status" value="1"/>
</dbReference>
<dbReference type="GO" id="GO:0005730">
    <property type="term" value="C:nucleolus"/>
    <property type="evidence" value="ECO:0007669"/>
    <property type="project" value="TreeGrafter"/>
</dbReference>
<dbReference type="GO" id="GO:0030527">
    <property type="term" value="F:structural constituent of chromatin"/>
    <property type="evidence" value="ECO:0007669"/>
    <property type="project" value="InterPro"/>
</dbReference>
<dbReference type="InterPro" id="IPR036388">
    <property type="entry name" value="WH-like_DNA-bd_sf"/>
</dbReference>
<name>A0A5J5BKN9_9ASTE</name>
<feature type="region of interest" description="Disordered" evidence="6">
    <location>
        <begin position="282"/>
        <end position="306"/>
    </location>
</feature>
<organism evidence="8 9">
    <name type="scientific">Nyssa sinensis</name>
    <dbReference type="NCBI Taxonomy" id="561372"/>
    <lineage>
        <taxon>Eukaryota</taxon>
        <taxon>Viridiplantae</taxon>
        <taxon>Streptophyta</taxon>
        <taxon>Embryophyta</taxon>
        <taxon>Tracheophyta</taxon>
        <taxon>Spermatophyta</taxon>
        <taxon>Magnoliopsida</taxon>
        <taxon>eudicotyledons</taxon>
        <taxon>Gunneridae</taxon>
        <taxon>Pentapetalae</taxon>
        <taxon>asterids</taxon>
        <taxon>Cornales</taxon>
        <taxon>Nyssaceae</taxon>
        <taxon>Nyssa</taxon>
    </lineage>
</organism>
<evidence type="ECO:0000256" key="6">
    <source>
        <dbReference type="SAM" id="MobiDB-lite"/>
    </source>
</evidence>
<dbReference type="FunFam" id="1.10.10.10:FF:000637">
    <property type="entry name" value="Histone H1.2"/>
    <property type="match status" value="1"/>
</dbReference>
<dbReference type="Gene3D" id="1.10.10.10">
    <property type="entry name" value="Winged helix-like DNA-binding domain superfamily/Winged helix DNA-binding domain"/>
    <property type="match status" value="1"/>
</dbReference>
<dbReference type="GO" id="GO:0003690">
    <property type="term" value="F:double-stranded DNA binding"/>
    <property type="evidence" value="ECO:0007669"/>
    <property type="project" value="TreeGrafter"/>
</dbReference>
<gene>
    <name evidence="8" type="ORF">F0562_023962</name>
</gene>
<evidence type="ECO:0000259" key="7">
    <source>
        <dbReference type="PROSITE" id="PS51504"/>
    </source>
</evidence>
<feature type="compositionally biased region" description="Basic residues" evidence="6">
    <location>
        <begin position="293"/>
        <end position="306"/>
    </location>
</feature>
<keyword evidence="9" id="KW-1185">Reference proteome</keyword>
<dbReference type="PANTHER" id="PTHR11467:SF29">
    <property type="entry name" value="OS03G0711600 PROTEIN"/>
    <property type="match status" value="1"/>
</dbReference>
<dbReference type="SUPFAM" id="SSF46785">
    <property type="entry name" value="Winged helix' DNA-binding domain"/>
    <property type="match status" value="1"/>
</dbReference>
<dbReference type="SMART" id="SM00526">
    <property type="entry name" value="H15"/>
    <property type="match status" value="1"/>
</dbReference>
<feature type="region of interest" description="Disordered" evidence="6">
    <location>
        <begin position="1"/>
        <end position="37"/>
    </location>
</feature>
<keyword evidence="5" id="KW-0539">Nucleus</keyword>
<dbReference type="OrthoDB" id="1110759at2759"/>
<evidence type="ECO:0000256" key="4">
    <source>
        <dbReference type="ARBA" id="ARBA00023125"/>
    </source>
</evidence>
<evidence type="ECO:0000256" key="5">
    <source>
        <dbReference type="ARBA" id="ARBA00023242"/>
    </source>
</evidence>
<proteinExistence type="predicted"/>
<feature type="region of interest" description="Disordered" evidence="6">
    <location>
        <begin position="105"/>
        <end position="145"/>
    </location>
</feature>
<dbReference type="GO" id="GO:0031492">
    <property type="term" value="F:nucleosomal DNA binding"/>
    <property type="evidence" value="ECO:0007669"/>
    <property type="project" value="TreeGrafter"/>
</dbReference>
<protein>
    <recommendedName>
        <fullName evidence="7">H15 domain-containing protein</fullName>
    </recommendedName>
</protein>
<feature type="region of interest" description="Disordered" evidence="6">
    <location>
        <begin position="160"/>
        <end position="255"/>
    </location>
</feature>
<sequence length="403" mass="42866">MDPSPDLPAIVEPAVHTAPAANPTPSHGPNHNHDHPPYAEMITAAITALKDKNGSSRQAIAKYIEKAYPNLPPTHSALLTHHLKRLKNNGHLAMVKHSYMLPRSVPLPSPPANASSFSGPKRRPGRPPKPKPESEPNVGTEPTSAPEAMFVSLGLVDEPMPAMTKKGRGRPPKVKTGSESGGPTSVKKGRGRPPRPKSLSALMGQGRLKRRPGRPPRTGPSSAPGSVQVPRGRPKKDASTVMAPGKPRGRPRKSIGAAVTVGGGGPLLVPIGGGANGVLSVKRGRPKNVGGVKKPRKLTGRPLGRPKKNVSAIIDVSAQQLQLQLQQQMMEFEDLKGKVGHFQSRVKQVVSVVKPHLNPETAASAFVALHELEMLATLNVSPPLHVQSQEQPLQSQEELLLQN</sequence>
<dbReference type="Proteomes" id="UP000325577">
    <property type="component" value="Linkage Group LG12"/>
</dbReference>
<keyword evidence="3" id="KW-0158">Chromosome</keyword>
<evidence type="ECO:0000256" key="2">
    <source>
        <dbReference type="ARBA" id="ARBA00004286"/>
    </source>
</evidence>
<reference evidence="8 9" key="1">
    <citation type="submission" date="2019-09" db="EMBL/GenBank/DDBJ databases">
        <title>A chromosome-level genome assembly of the Chinese tupelo Nyssa sinensis.</title>
        <authorList>
            <person name="Yang X."/>
            <person name="Kang M."/>
            <person name="Yang Y."/>
            <person name="Xiong H."/>
            <person name="Wang M."/>
            <person name="Zhang Z."/>
            <person name="Wang Z."/>
            <person name="Wu H."/>
            <person name="Ma T."/>
            <person name="Liu J."/>
            <person name="Xi Z."/>
        </authorList>
    </citation>
    <scope>NUCLEOTIDE SEQUENCE [LARGE SCALE GENOMIC DNA]</scope>
    <source>
        <strain evidence="8">J267</strain>
        <tissue evidence="8">Leaf</tissue>
    </source>
</reference>
<evidence type="ECO:0000313" key="9">
    <source>
        <dbReference type="Proteomes" id="UP000325577"/>
    </source>
</evidence>
<dbReference type="SMART" id="SM00384">
    <property type="entry name" value="AT_hook"/>
    <property type="match status" value="7"/>
</dbReference>
<dbReference type="CDD" id="cd00073">
    <property type="entry name" value="H15"/>
    <property type="match status" value="1"/>
</dbReference>
<dbReference type="GO" id="GO:0030261">
    <property type="term" value="P:chromosome condensation"/>
    <property type="evidence" value="ECO:0007669"/>
    <property type="project" value="TreeGrafter"/>
</dbReference>
<dbReference type="PRINTS" id="PR00624">
    <property type="entry name" value="HISTONEH5"/>
</dbReference>
<dbReference type="InterPro" id="IPR005818">
    <property type="entry name" value="Histone_H1/H5_H15"/>
</dbReference>
<dbReference type="EMBL" id="CM018035">
    <property type="protein sequence ID" value="KAA8542810.1"/>
    <property type="molecule type" value="Genomic_DNA"/>
</dbReference>
<dbReference type="GO" id="GO:0045910">
    <property type="term" value="P:negative regulation of DNA recombination"/>
    <property type="evidence" value="ECO:0007669"/>
    <property type="project" value="TreeGrafter"/>
</dbReference>
<dbReference type="InterPro" id="IPR036390">
    <property type="entry name" value="WH_DNA-bd_sf"/>
</dbReference>
<comment type="subcellular location">
    <subcellularLocation>
        <location evidence="2">Chromosome</location>
    </subcellularLocation>
    <subcellularLocation>
        <location evidence="1">Nucleus</location>
    </subcellularLocation>
</comment>
<feature type="compositionally biased region" description="Basic residues" evidence="6">
    <location>
        <begin position="120"/>
        <end position="129"/>
    </location>
</feature>
<evidence type="ECO:0000256" key="1">
    <source>
        <dbReference type="ARBA" id="ARBA00004123"/>
    </source>
</evidence>
<dbReference type="PRINTS" id="PR00929">
    <property type="entry name" value="ATHOOK"/>
</dbReference>
<dbReference type="AlphaFoldDB" id="A0A5J5BKN9"/>
<dbReference type="InterPro" id="IPR005819">
    <property type="entry name" value="H1/H5"/>
</dbReference>
<evidence type="ECO:0000313" key="8">
    <source>
        <dbReference type="EMBL" id="KAA8542810.1"/>
    </source>
</evidence>
<feature type="domain" description="H15" evidence="7">
    <location>
        <begin position="34"/>
        <end position="103"/>
    </location>
</feature>
<dbReference type="GO" id="GO:0006334">
    <property type="term" value="P:nucleosome assembly"/>
    <property type="evidence" value="ECO:0007669"/>
    <property type="project" value="InterPro"/>
</dbReference>
<dbReference type="InterPro" id="IPR017956">
    <property type="entry name" value="AT_hook_DNA-bd_motif"/>
</dbReference>
<accession>A0A5J5BKN9</accession>
<evidence type="ECO:0000256" key="3">
    <source>
        <dbReference type="ARBA" id="ARBA00022454"/>
    </source>
</evidence>
<dbReference type="PROSITE" id="PS51504">
    <property type="entry name" value="H15"/>
    <property type="match status" value="1"/>
</dbReference>
<keyword evidence="4" id="KW-0238">DNA-binding</keyword>